<reference evidence="18 19" key="1">
    <citation type="journal article" date="2011" name="J. Gen. Appl. Microbiol.">
        <title>Draft genome sequencing of the enigmatic basidiomycete Mixia osmundae.</title>
        <authorList>
            <person name="Nishida H."/>
            <person name="Nagatsuka Y."/>
            <person name="Sugiyama J."/>
        </authorList>
    </citation>
    <scope>NUCLEOTIDE SEQUENCE [LARGE SCALE GENOMIC DNA]</scope>
    <source>
        <strain evidence="19">CBS 9802 / IAM 14324 / JCM 22182 / KY 12970</strain>
    </source>
</reference>
<dbReference type="EC" id="2.7.11.1" evidence="3"/>
<gene>
    <name evidence="18" type="primary">Mo04277</name>
    <name evidence="18" type="ORF">E5Q_04277</name>
</gene>
<evidence type="ECO:0000259" key="15">
    <source>
        <dbReference type="PROSITE" id="PS50290"/>
    </source>
</evidence>
<sequence>MAVQRRFSVIETRRSRALLGVSVGLLGFVLLLSSHQGHHEHDELQEATDSTASPSQAWHEVIKSTWRKEWINLESYYSYTTGRDVAPASSYDPRLATGERPCDPFAQEGYLDYRLDANENVSWVPHDERCLPSLDWPRLLAVGDPWIDPGLDQERKDKLATPTPDTLEARASLEWLRGRTIFIQGDSVDRNALESFAFLTRRPFQQMSYFTRAPANLDPAMSNITAKSTRGIPRMLEFQALDFRILFNFFYGLDDQGRHSNAGDFHPPSLYEDRVDELMKPFIDIYTNGKGPDMIRFHSGMWDLVAVPSLPFGDTAHKDARFDEQHRPLHPDQIDWYTRRYMSALRKLRDTWPTIPIRTRLLHRIGGEKMRSLDKSDLRVQNMNQIARYAAKEMEMPYLDLEDILTGYHTGEMHPGLYPANALIAQSTIQSAFVDFTGFGVPSKALLAFGLAQYVSAHSAQAGEAHLSRSQLSPSSESPAPSSSPTRSRTGLAPPSTAVKLAHHALSMRDQLASAVDWVRAAIEQRPSFLLEPSLPPPAGIPTTQKGKERATDENKRPVYEYIVPYLVQIVLALPESEFEHSEHFVEPVLPRTTTKPRKRMSMSPRKPGLRSPRSSRSPRSPNKDELATPESSIVRSAENALSTLLIKLHTGEILRSKSYTAKPDVAHNLQRLAVAMLHHLVRPDPLESASTSAATALPQTHQFWSSHIADEDDEVARLLIKTPEAALRVFTLVYRSLHRLARQQRTAMQIPRTQTTLSISARTADQYLDNALSRLVADAEHAALANGNAIPFDALLPVYLARLRLEPIIRTSVAHKGRCLTAATELALVMLDHCLNSQALEPHPTQVLLDVVIMLCQIVSSEAPNAMTADRLATQQVIAEYVSTNATQLFAFWPDVEFDEKTLNILSVQILLFAWPIQAKVLAFALLSSDQLQALQTLLMQLPSSIITIKQHKMVGEAYRRIATVNVDRKRKRDIDVNEDLTEAGAGPALAEMLKDLNAAKENSVRIDWPRWRQALCRLSRPEDVCLACTKGESRVPHESDRDAGVWALAVKAFEEAYECATTSSQRVNVLRLLRHFLTHAPPTVAACDLKRSGLGRLLIANAASEDARIALAVLPCLCSVAKAHALADPSSLSPLIARIHQILSQPQAQSQMAGIVLIRTIAVHLKDDPLHRLLLLALSKIASPNVMVEAFAIDAVTSIAAAHDVTLYKLLQPIIKEACQTFMQSAQQMPERITTLADLLSISRANFLKLTAKATLPVLVLRGHQQTALSVAAACGQDLSTCCIAYLAAILGYLYLQPPSEARKAQSTLVNWINSGQQTISVDRLIHEVTDLHAVLSELLVELGHEDSSRRAAARNALLRIDRALHHSSRSYEPSLAALLTPHMLAILTLVNSTLQDKSTSLHRRRMITGLGIACAELGASMATITPQIMATLHSCLRLPYMANVTLSTWLQFSRNLEMSEIAPFVGPMAAAFVRLWPDLDAASRQTIRSIFEHIIGLQEHERVALEGLPDLSALPELSDVVARLDSDRDDRDLDVRLRNLLPRVTSENDSVSLIAARELRMLLVESHQSLVSMTTGSSFATQLGNVMHALLTAATRASEDRLETRNLVYDCIGIIGAIDPDRFEMPSQERSFALLDNFADTDESAEFAIYLIEKVLVSAFKSTNDTRHQQALAFALQELLRFCGFTVGLLDAASEAARQITSKTRSRWAALSKPIVEIVGPMLGSRFTVQLRASPLATYPIYAAESTFRDWLAAWTLNLIERAPGTTAKRVFSPFSVTVRDQDIAVISQLLPYVLLHALISGTDRLREDVRIEVEAILEDQVTPSLRLSPESRALCAQAIFSQMDHLSDWLRRKRETVQKLKRAVRKTKRDADADALKRGEEALHKVEGFLGQIPQELTARAAFQCKSYARSLLNFEKCIVQMGEQKKSPAEIQPYYERLHQIYADLDEPDGMEGISTKILSPSVSHQIREHESTGRWTAAQSCWEVELQIHPNQLDSHLGLLKCLRNLGHYDSMRTHIVGVLHAEPQWKEALAPYEIEAARILADWKHLETVLKQTHKLDDASGATEVHDGLEISSETPEVVFARVIHSLRTDSSANIERTVSRARASLGAPIAASGAVSYRRAYDSIVHLHILTEIQSIYEAFQLGDAEGMAELQPLLEQRLESAATSFRFRESILNMRRSALKLQLDEHTTPILGELWLATSKNARLAGHTQTAYSAVLQAGQIGAPMTFLQGAKLLRWNDQTQRAIQELDRHLGPLIAQQMPNGTVAALQPASGNGCSSLMLAKAALRRARWMHEAERFEHNEVVERYFEAIRLQTDWESPYYHLGHYYDEYVETTPADRNGKKAETLKNHLATLKNFSQALLHGSKYIYQAMPRMLTLWLDVGDDKLLLLKRRPGEKVTQEVSEVHSCFLKMNRHIEKAIAKLPAYFWFTVFPQVVSRILHVNETLYQNLERIMVTVLKAYPHQALWTMISAAKSTSLKRAARCVAVFERVKSSTAQSSRSQATARLIDEADRLVDQMLMLCNHPVKTTDTISMTKTFPGLYRCLPSNVMIPLQELMTVTLPANVSERISHRPFPAHLVTMRKFLDEVEIMASLQKPRKIAIQGDDGRVYSFLCKPKDDLRKDARLMDFNSMINKLLKKDSEARKRRLYIRTYAVVPINEECGLIEWVPHTVGLRGILTKLYEARGILCWSPQLKSVFDTIRDDPSRSATRLRDEVLSQFPPVFHDWFLGTFPEPTSWLQARMAYSRTAAVMSMVGFVLGLGDRHGENILFDSHTGDTVHVDFNCLFDKGRTFEVGERVPFRLTHNIVDGLGVTGIEGAFRRASEVTMRVLRTNKDSLMSVLEAFIHDPLVEWTSSHKARKAGNAEETEDPRMKLARKSLEPIARKLKGLQLTSAPSNNERVATPENQVESLIREATSLRNLSQMYVGWACFF</sequence>
<proteinExistence type="inferred from homology"/>
<dbReference type="Pfam" id="PF25030">
    <property type="entry name" value="M-HEAT_ATR"/>
    <property type="match status" value="1"/>
</dbReference>
<keyword evidence="6" id="KW-0547">Nucleotide-binding</keyword>
<feature type="region of interest" description="Disordered" evidence="14">
    <location>
        <begin position="590"/>
        <end position="634"/>
    </location>
</feature>
<feature type="region of interest" description="Disordered" evidence="14">
    <location>
        <begin position="530"/>
        <end position="554"/>
    </location>
</feature>
<comment type="catalytic activity">
    <reaction evidence="12">
        <text>L-threonyl-[protein] + ATP = O-phospho-L-threonyl-[protein] + ADP + H(+)</text>
        <dbReference type="Rhea" id="RHEA:46608"/>
        <dbReference type="Rhea" id="RHEA-COMP:11060"/>
        <dbReference type="Rhea" id="RHEA-COMP:11605"/>
        <dbReference type="ChEBI" id="CHEBI:15378"/>
        <dbReference type="ChEBI" id="CHEBI:30013"/>
        <dbReference type="ChEBI" id="CHEBI:30616"/>
        <dbReference type="ChEBI" id="CHEBI:61977"/>
        <dbReference type="ChEBI" id="CHEBI:456216"/>
        <dbReference type="EC" id="2.7.11.1"/>
    </reaction>
</comment>
<name>G7E439_MIXOS</name>
<dbReference type="Pfam" id="PF02259">
    <property type="entry name" value="FAT"/>
    <property type="match status" value="1"/>
</dbReference>
<dbReference type="SMART" id="SM00146">
    <property type="entry name" value="PI3Kc"/>
    <property type="match status" value="1"/>
</dbReference>
<accession>G7E439</accession>
<evidence type="ECO:0000256" key="8">
    <source>
        <dbReference type="ARBA" id="ARBA00022777"/>
    </source>
</evidence>
<comment type="subcellular location">
    <subcellularLocation>
        <location evidence="1">Nucleus</location>
    </subcellularLocation>
</comment>
<dbReference type="InterPro" id="IPR003152">
    <property type="entry name" value="FATC_dom"/>
</dbReference>
<keyword evidence="8" id="KW-0418">Kinase</keyword>
<dbReference type="InterPro" id="IPR050517">
    <property type="entry name" value="DDR_Repair_Kinase"/>
</dbReference>
<dbReference type="GO" id="GO:0000723">
    <property type="term" value="P:telomere maintenance"/>
    <property type="evidence" value="ECO:0007669"/>
    <property type="project" value="TreeGrafter"/>
</dbReference>
<dbReference type="InterPro" id="IPR011990">
    <property type="entry name" value="TPR-like_helical_dom_sf"/>
</dbReference>
<evidence type="ECO:0000256" key="2">
    <source>
        <dbReference type="ARBA" id="ARBA00010769"/>
    </source>
</evidence>
<dbReference type="EMBL" id="BABT02000129">
    <property type="protein sequence ID" value="GAA97599.1"/>
    <property type="molecule type" value="Genomic_DNA"/>
</dbReference>
<dbReference type="InterPro" id="IPR056802">
    <property type="entry name" value="ATR-like_M-HEAT"/>
</dbReference>
<dbReference type="InterPro" id="IPR000403">
    <property type="entry name" value="PI3/4_kinase_cat_dom"/>
</dbReference>
<feature type="region of interest" description="Disordered" evidence="14">
    <location>
        <begin position="465"/>
        <end position="494"/>
    </location>
</feature>
<comment type="caution">
    <text evidence="18">The sequence shown here is derived from an EMBL/GenBank/DDBJ whole genome shotgun (WGS) entry which is preliminary data.</text>
</comment>
<dbReference type="InterPro" id="IPR016024">
    <property type="entry name" value="ARM-type_fold"/>
</dbReference>
<dbReference type="InterPro" id="IPR057564">
    <property type="entry name" value="HEAT_ATR"/>
</dbReference>
<dbReference type="Pfam" id="PF02260">
    <property type="entry name" value="FATC"/>
    <property type="match status" value="1"/>
</dbReference>
<dbReference type="InParanoid" id="G7E439"/>
<evidence type="ECO:0000313" key="19">
    <source>
        <dbReference type="Proteomes" id="UP000009131"/>
    </source>
</evidence>
<dbReference type="FunCoup" id="G7E439">
    <property type="interactions" value="511"/>
</dbReference>
<keyword evidence="9" id="KW-0067">ATP-binding</keyword>
<dbReference type="FunFam" id="1.10.1070.11:FF:000032">
    <property type="entry name" value="Protein kinase rad3"/>
    <property type="match status" value="1"/>
</dbReference>
<evidence type="ECO:0000313" key="18">
    <source>
        <dbReference type="EMBL" id="GAA97599.1"/>
    </source>
</evidence>
<dbReference type="SMART" id="SM01343">
    <property type="entry name" value="FATC"/>
    <property type="match status" value="1"/>
</dbReference>
<dbReference type="GO" id="GO:0005634">
    <property type="term" value="C:nucleus"/>
    <property type="evidence" value="ECO:0007669"/>
    <property type="project" value="UniProtKB-SubCell"/>
</dbReference>
<evidence type="ECO:0000256" key="1">
    <source>
        <dbReference type="ARBA" id="ARBA00004123"/>
    </source>
</evidence>
<feature type="compositionally biased region" description="Low complexity" evidence="14">
    <location>
        <begin position="604"/>
        <end position="621"/>
    </location>
</feature>
<comment type="similarity">
    <text evidence="2">Belongs to the PI3/PI4-kinase family. ATM subfamily.</text>
</comment>
<dbReference type="HOGENOM" id="CLU_226322_0_0_1"/>
<dbReference type="Gene3D" id="1.25.40.10">
    <property type="entry name" value="Tetratricopeptide repeat domain"/>
    <property type="match status" value="1"/>
</dbReference>
<dbReference type="SUPFAM" id="SSF56112">
    <property type="entry name" value="Protein kinase-like (PK-like)"/>
    <property type="match status" value="1"/>
</dbReference>
<dbReference type="Pfam" id="PF00454">
    <property type="entry name" value="PI3_PI4_kinase"/>
    <property type="match status" value="1"/>
</dbReference>
<dbReference type="Gene3D" id="3.30.1010.10">
    <property type="entry name" value="Phosphatidylinositol 3-kinase Catalytic Subunit, Chain A, domain 4"/>
    <property type="match status" value="1"/>
</dbReference>
<dbReference type="PROSITE" id="PS51190">
    <property type="entry name" value="FATC"/>
    <property type="match status" value="1"/>
</dbReference>
<evidence type="ECO:0000256" key="14">
    <source>
        <dbReference type="SAM" id="MobiDB-lite"/>
    </source>
</evidence>
<dbReference type="PANTHER" id="PTHR11139">
    <property type="entry name" value="ATAXIA TELANGIECTASIA MUTATED ATM -RELATED"/>
    <property type="match status" value="1"/>
</dbReference>
<dbReference type="GO" id="GO:0006281">
    <property type="term" value="P:DNA repair"/>
    <property type="evidence" value="ECO:0007669"/>
    <property type="project" value="UniProtKB-KW"/>
</dbReference>
<dbReference type="InterPro" id="IPR012993">
    <property type="entry name" value="UME"/>
</dbReference>
<dbReference type="GO" id="GO:0005524">
    <property type="term" value="F:ATP binding"/>
    <property type="evidence" value="ECO:0007669"/>
    <property type="project" value="UniProtKB-KW"/>
</dbReference>
<evidence type="ECO:0000256" key="10">
    <source>
        <dbReference type="ARBA" id="ARBA00023204"/>
    </source>
</evidence>
<feature type="compositionally biased region" description="Low complexity" evidence="14">
    <location>
        <begin position="468"/>
        <end position="489"/>
    </location>
</feature>
<evidence type="ECO:0000256" key="5">
    <source>
        <dbReference type="ARBA" id="ARBA00022679"/>
    </source>
</evidence>
<dbReference type="GO" id="GO:0000077">
    <property type="term" value="P:DNA damage checkpoint signaling"/>
    <property type="evidence" value="ECO:0007669"/>
    <property type="project" value="TreeGrafter"/>
</dbReference>
<dbReference type="InterPro" id="IPR011009">
    <property type="entry name" value="Kinase-like_dom_sf"/>
</dbReference>
<dbReference type="Pfam" id="PF23593">
    <property type="entry name" value="HEAT_ATR"/>
    <property type="match status" value="1"/>
</dbReference>
<keyword evidence="19" id="KW-1185">Reference proteome</keyword>
<evidence type="ECO:0000256" key="12">
    <source>
        <dbReference type="ARBA" id="ARBA00047899"/>
    </source>
</evidence>
<dbReference type="SUPFAM" id="SSF48371">
    <property type="entry name" value="ARM repeat"/>
    <property type="match status" value="1"/>
</dbReference>
<evidence type="ECO:0000256" key="9">
    <source>
        <dbReference type="ARBA" id="ARBA00022840"/>
    </source>
</evidence>
<feature type="domain" description="PI3K/PI4K catalytic" evidence="15">
    <location>
        <begin position="2592"/>
        <end position="2899"/>
    </location>
</feature>
<dbReference type="CDD" id="cd00892">
    <property type="entry name" value="PIKKc_ATR"/>
    <property type="match status" value="1"/>
</dbReference>
<dbReference type="RefSeq" id="XP_014568257.1">
    <property type="nucleotide sequence ID" value="XM_014712771.1"/>
</dbReference>
<keyword evidence="11" id="KW-0539">Nucleus</keyword>
<protein>
    <recommendedName>
        <fullName evidence="3">non-specific serine/threonine protein kinase</fullName>
        <ecNumber evidence="3">2.7.11.1</ecNumber>
    </recommendedName>
</protein>
<feature type="domain" description="FATC" evidence="17">
    <location>
        <begin position="2909"/>
        <end position="2941"/>
    </location>
</feature>
<dbReference type="PROSITE" id="PS00916">
    <property type="entry name" value="PI3_4_KINASE_2"/>
    <property type="match status" value="1"/>
</dbReference>
<dbReference type="InterPro" id="IPR003151">
    <property type="entry name" value="PIK-rel_kinase_FAT"/>
</dbReference>
<evidence type="ECO:0000259" key="17">
    <source>
        <dbReference type="PROSITE" id="PS51190"/>
    </source>
</evidence>
<dbReference type="SMART" id="SM00802">
    <property type="entry name" value="UME"/>
    <property type="match status" value="1"/>
</dbReference>
<evidence type="ECO:0000256" key="3">
    <source>
        <dbReference type="ARBA" id="ARBA00012513"/>
    </source>
</evidence>
<dbReference type="InterPro" id="IPR036940">
    <property type="entry name" value="PI3/4_kinase_cat_sf"/>
</dbReference>
<evidence type="ECO:0000256" key="13">
    <source>
        <dbReference type="ARBA" id="ARBA00048679"/>
    </source>
</evidence>
<dbReference type="InterPro" id="IPR018936">
    <property type="entry name" value="PI3/4_kinase_CS"/>
</dbReference>
<keyword evidence="7" id="KW-0227">DNA damage</keyword>
<dbReference type="InterPro" id="IPR014009">
    <property type="entry name" value="PIK_FAT"/>
</dbReference>
<dbReference type="STRING" id="764103.G7E439"/>
<keyword evidence="5" id="KW-0808">Transferase</keyword>
<organism evidence="18 19">
    <name type="scientific">Mixia osmundae (strain CBS 9802 / IAM 14324 / JCM 22182 / KY 12970)</name>
    <dbReference type="NCBI Taxonomy" id="764103"/>
    <lineage>
        <taxon>Eukaryota</taxon>
        <taxon>Fungi</taxon>
        <taxon>Dikarya</taxon>
        <taxon>Basidiomycota</taxon>
        <taxon>Pucciniomycotina</taxon>
        <taxon>Mixiomycetes</taxon>
        <taxon>Mixiales</taxon>
        <taxon>Mixiaceae</taxon>
        <taxon>Mixia</taxon>
    </lineage>
</organism>
<dbReference type="GO" id="GO:0005694">
    <property type="term" value="C:chromosome"/>
    <property type="evidence" value="ECO:0007669"/>
    <property type="project" value="TreeGrafter"/>
</dbReference>
<dbReference type="eggNOG" id="KOG0890">
    <property type="taxonomic scope" value="Eukaryota"/>
</dbReference>
<comment type="catalytic activity">
    <reaction evidence="13">
        <text>L-seryl-[protein] + ATP = O-phospho-L-seryl-[protein] + ADP + H(+)</text>
        <dbReference type="Rhea" id="RHEA:17989"/>
        <dbReference type="Rhea" id="RHEA-COMP:9863"/>
        <dbReference type="Rhea" id="RHEA-COMP:11604"/>
        <dbReference type="ChEBI" id="CHEBI:15378"/>
        <dbReference type="ChEBI" id="CHEBI:29999"/>
        <dbReference type="ChEBI" id="CHEBI:30616"/>
        <dbReference type="ChEBI" id="CHEBI:83421"/>
        <dbReference type="ChEBI" id="CHEBI:456216"/>
        <dbReference type="EC" id="2.7.11.1"/>
    </reaction>
</comment>
<dbReference type="Gene3D" id="1.10.1070.11">
    <property type="entry name" value="Phosphatidylinositol 3-/4-kinase, catalytic domain"/>
    <property type="match status" value="1"/>
</dbReference>
<keyword evidence="4" id="KW-0723">Serine/threonine-protein kinase</keyword>
<dbReference type="GO" id="GO:0004674">
    <property type="term" value="F:protein serine/threonine kinase activity"/>
    <property type="evidence" value="ECO:0007669"/>
    <property type="project" value="UniProtKB-KW"/>
</dbReference>
<dbReference type="PROSITE" id="PS50290">
    <property type="entry name" value="PI3_4_KINASE_3"/>
    <property type="match status" value="1"/>
</dbReference>
<keyword evidence="10" id="KW-0234">DNA repair</keyword>
<dbReference type="PROSITE" id="PS51189">
    <property type="entry name" value="FAT"/>
    <property type="match status" value="1"/>
</dbReference>
<dbReference type="OrthoDB" id="381190at2759"/>
<feature type="domain" description="FAT" evidence="16">
    <location>
        <begin position="1901"/>
        <end position="2483"/>
    </location>
</feature>
<dbReference type="PANTHER" id="PTHR11139:SF125">
    <property type="entry name" value="SERINE_THREONINE-PROTEIN KINASE MEC1"/>
    <property type="match status" value="1"/>
</dbReference>
<evidence type="ECO:0000259" key="16">
    <source>
        <dbReference type="PROSITE" id="PS51189"/>
    </source>
</evidence>
<evidence type="ECO:0000256" key="6">
    <source>
        <dbReference type="ARBA" id="ARBA00022741"/>
    </source>
</evidence>
<reference evidence="18 19" key="2">
    <citation type="journal article" date="2012" name="Open Biol.">
        <title>Characteristics of nucleosomes and linker DNA regions on the genome of the basidiomycete Mixia osmundae revealed by mono- and dinucleosome mapping.</title>
        <authorList>
            <person name="Nishida H."/>
            <person name="Kondo S."/>
            <person name="Matsumoto T."/>
            <person name="Suzuki Y."/>
            <person name="Yoshikawa H."/>
            <person name="Taylor T.D."/>
            <person name="Sugiyama J."/>
        </authorList>
    </citation>
    <scope>NUCLEOTIDE SEQUENCE [LARGE SCALE GENOMIC DNA]</scope>
    <source>
        <strain evidence="19">CBS 9802 / IAM 14324 / JCM 22182 / KY 12970</strain>
    </source>
</reference>
<evidence type="ECO:0000256" key="4">
    <source>
        <dbReference type="ARBA" id="ARBA00022527"/>
    </source>
</evidence>
<evidence type="ECO:0000256" key="11">
    <source>
        <dbReference type="ARBA" id="ARBA00023242"/>
    </source>
</evidence>
<evidence type="ECO:0000256" key="7">
    <source>
        <dbReference type="ARBA" id="ARBA00022763"/>
    </source>
</evidence>
<dbReference type="Pfam" id="PF08064">
    <property type="entry name" value="UME"/>
    <property type="match status" value="1"/>
</dbReference>
<dbReference type="Proteomes" id="UP000009131">
    <property type="component" value="Unassembled WGS sequence"/>
</dbReference>